<organism evidence="2 3">
    <name type="scientific">Rhipicephalus microplus</name>
    <name type="common">Cattle tick</name>
    <name type="synonym">Boophilus microplus</name>
    <dbReference type="NCBI Taxonomy" id="6941"/>
    <lineage>
        <taxon>Eukaryota</taxon>
        <taxon>Metazoa</taxon>
        <taxon>Ecdysozoa</taxon>
        <taxon>Arthropoda</taxon>
        <taxon>Chelicerata</taxon>
        <taxon>Arachnida</taxon>
        <taxon>Acari</taxon>
        <taxon>Parasitiformes</taxon>
        <taxon>Ixodida</taxon>
        <taxon>Ixodoidea</taxon>
        <taxon>Ixodidae</taxon>
        <taxon>Rhipicephalinae</taxon>
        <taxon>Rhipicephalus</taxon>
        <taxon>Boophilus</taxon>
    </lineage>
</organism>
<evidence type="ECO:0000313" key="2">
    <source>
        <dbReference type="EMBL" id="KAH7938717.1"/>
    </source>
</evidence>
<dbReference type="EMBL" id="JABSTU010005690">
    <property type="protein sequence ID" value="KAH7938717.1"/>
    <property type="molecule type" value="Genomic_DNA"/>
</dbReference>
<sequence length="300" mass="33373">MAQIIWECECSVRRHNSDERECTPGRLAERWRAALLSHVQWNKSGLSGEPGESPKTSHEAPRKTASGALARQMQSLRDSELAARILMTVVRNTAVLPPEPVTQGPHFRLNASILSGPKAARIPTTQLRYNYLPSLRKRQSHRWRVPFGLAYTSLHRCYLCNAINIYAHSARETQESWCYCGGHLRDSAVSSCLRRQQGASPGSVDWADYVRDPAIYSLKWPHNIPKCNNVRFHKLPSETQCLAVGGRAIERNGHDGMSTQSAGSWLELPQVKVLRRGLDTGASRRMQASAGIASTAAVLL</sequence>
<accession>A0A9J6CWE2</accession>
<proteinExistence type="predicted"/>
<dbReference type="AlphaFoldDB" id="A0A9J6CWE2"/>
<gene>
    <name evidence="2" type="ORF">HPB51_028764</name>
</gene>
<protein>
    <submittedName>
        <fullName evidence="2">Uncharacterized protein</fullName>
    </submittedName>
</protein>
<evidence type="ECO:0000256" key="1">
    <source>
        <dbReference type="SAM" id="MobiDB-lite"/>
    </source>
</evidence>
<dbReference type="Proteomes" id="UP000821866">
    <property type="component" value="Unassembled WGS sequence"/>
</dbReference>
<comment type="caution">
    <text evidence="2">The sequence shown here is derived from an EMBL/GenBank/DDBJ whole genome shotgun (WGS) entry which is preliminary data.</text>
</comment>
<keyword evidence="3" id="KW-1185">Reference proteome</keyword>
<feature type="region of interest" description="Disordered" evidence="1">
    <location>
        <begin position="42"/>
        <end position="68"/>
    </location>
</feature>
<reference evidence="2" key="2">
    <citation type="submission" date="2021-09" db="EMBL/GenBank/DDBJ databases">
        <authorList>
            <person name="Jia N."/>
            <person name="Wang J."/>
            <person name="Shi W."/>
            <person name="Du L."/>
            <person name="Sun Y."/>
            <person name="Zhan W."/>
            <person name="Jiang J."/>
            <person name="Wang Q."/>
            <person name="Zhang B."/>
            <person name="Ji P."/>
            <person name="Sakyi L.B."/>
            <person name="Cui X."/>
            <person name="Yuan T."/>
            <person name="Jiang B."/>
            <person name="Yang W."/>
            <person name="Lam T.T.-Y."/>
            <person name="Chang Q."/>
            <person name="Ding S."/>
            <person name="Wang X."/>
            <person name="Zhu J."/>
            <person name="Ruan X."/>
            <person name="Zhao L."/>
            <person name="Wei J."/>
            <person name="Que T."/>
            <person name="Du C."/>
            <person name="Cheng J."/>
            <person name="Dai P."/>
            <person name="Han X."/>
            <person name="Huang E."/>
            <person name="Gao Y."/>
            <person name="Liu J."/>
            <person name="Shao H."/>
            <person name="Ye R."/>
            <person name="Li L."/>
            <person name="Wei W."/>
            <person name="Wang X."/>
            <person name="Wang C."/>
            <person name="Huo Q."/>
            <person name="Li W."/>
            <person name="Guo W."/>
            <person name="Chen H."/>
            <person name="Chen S."/>
            <person name="Zhou L."/>
            <person name="Zhou L."/>
            <person name="Ni X."/>
            <person name="Tian J."/>
            <person name="Zhou Y."/>
            <person name="Sheng Y."/>
            <person name="Liu T."/>
            <person name="Pan Y."/>
            <person name="Xia L."/>
            <person name="Li J."/>
            <person name="Zhao F."/>
            <person name="Cao W."/>
        </authorList>
    </citation>
    <scope>NUCLEOTIDE SEQUENCE</scope>
    <source>
        <strain evidence="2">Rmic-2018</strain>
        <tissue evidence="2">Larvae</tissue>
    </source>
</reference>
<reference evidence="2" key="1">
    <citation type="journal article" date="2020" name="Cell">
        <title>Large-Scale Comparative Analyses of Tick Genomes Elucidate Their Genetic Diversity and Vector Capacities.</title>
        <authorList>
            <consortium name="Tick Genome and Microbiome Consortium (TIGMIC)"/>
            <person name="Jia N."/>
            <person name="Wang J."/>
            <person name="Shi W."/>
            <person name="Du L."/>
            <person name="Sun Y."/>
            <person name="Zhan W."/>
            <person name="Jiang J.F."/>
            <person name="Wang Q."/>
            <person name="Zhang B."/>
            <person name="Ji P."/>
            <person name="Bell-Sakyi L."/>
            <person name="Cui X.M."/>
            <person name="Yuan T.T."/>
            <person name="Jiang B.G."/>
            <person name="Yang W.F."/>
            <person name="Lam T.T."/>
            <person name="Chang Q.C."/>
            <person name="Ding S.J."/>
            <person name="Wang X.J."/>
            <person name="Zhu J.G."/>
            <person name="Ruan X.D."/>
            <person name="Zhao L."/>
            <person name="Wei J.T."/>
            <person name="Ye R.Z."/>
            <person name="Que T.C."/>
            <person name="Du C.H."/>
            <person name="Zhou Y.H."/>
            <person name="Cheng J.X."/>
            <person name="Dai P.F."/>
            <person name="Guo W.B."/>
            <person name="Han X.H."/>
            <person name="Huang E.J."/>
            <person name="Li L.F."/>
            <person name="Wei W."/>
            <person name="Gao Y.C."/>
            <person name="Liu J.Z."/>
            <person name="Shao H.Z."/>
            <person name="Wang X."/>
            <person name="Wang C.C."/>
            <person name="Yang T.C."/>
            <person name="Huo Q.B."/>
            <person name="Li W."/>
            <person name="Chen H.Y."/>
            <person name="Chen S.E."/>
            <person name="Zhou L.G."/>
            <person name="Ni X.B."/>
            <person name="Tian J.H."/>
            <person name="Sheng Y."/>
            <person name="Liu T."/>
            <person name="Pan Y.S."/>
            <person name="Xia L.Y."/>
            <person name="Li J."/>
            <person name="Zhao F."/>
            <person name="Cao W.C."/>
        </authorList>
    </citation>
    <scope>NUCLEOTIDE SEQUENCE</scope>
    <source>
        <strain evidence="2">Rmic-2018</strain>
    </source>
</reference>
<name>A0A9J6CWE2_RHIMP</name>
<evidence type="ECO:0000313" key="3">
    <source>
        <dbReference type="Proteomes" id="UP000821866"/>
    </source>
</evidence>